<name>F7DZC7_ORNAN</name>
<dbReference type="Gene3D" id="1.20.5.390">
    <property type="entry name" value="L1 transposable element, trimerization domain"/>
    <property type="match status" value="2"/>
</dbReference>
<keyword evidence="15" id="KW-0539">Nucleus</keyword>
<dbReference type="GO" id="GO:0042742">
    <property type="term" value="P:defense response to bacterium"/>
    <property type="evidence" value="ECO:0007669"/>
    <property type="project" value="Ensembl"/>
</dbReference>
<evidence type="ECO:0000256" key="19">
    <source>
        <dbReference type="ARBA" id="ARBA00043239"/>
    </source>
</evidence>
<keyword evidence="8 20" id="KW-0863">Zinc-finger</keyword>
<dbReference type="eggNOG" id="ENOG502R4ZD">
    <property type="taxonomic scope" value="Eukaryota"/>
</dbReference>
<keyword evidence="9" id="KW-0862">Zinc</keyword>
<dbReference type="GO" id="GO:0043124">
    <property type="term" value="P:negative regulation of canonical NF-kappaB signal transduction"/>
    <property type="evidence" value="ECO:0007669"/>
    <property type="project" value="Ensembl"/>
</dbReference>
<evidence type="ECO:0000259" key="23">
    <source>
        <dbReference type="PROSITE" id="PS51801"/>
    </source>
</evidence>
<dbReference type="PROSITE" id="PS51801">
    <property type="entry name" value="ZF_CCHC_NOA"/>
    <property type="match status" value="1"/>
</dbReference>
<feature type="coiled-coil region" evidence="21">
    <location>
        <begin position="165"/>
        <end position="196"/>
    </location>
</feature>
<dbReference type="GO" id="GO:0031625">
    <property type="term" value="F:ubiquitin protein ligase binding"/>
    <property type="evidence" value="ECO:0007669"/>
    <property type="project" value="Ensembl"/>
</dbReference>
<evidence type="ECO:0000256" key="2">
    <source>
        <dbReference type="ARBA" id="ARBA00004496"/>
    </source>
</evidence>
<dbReference type="RefSeq" id="XP_007668968.1">
    <property type="nucleotide sequence ID" value="XM_007670778.3"/>
</dbReference>
<dbReference type="CDD" id="cd09803">
    <property type="entry name" value="UBAN"/>
    <property type="match status" value="1"/>
</dbReference>
<dbReference type="GO" id="GO:0043123">
    <property type="term" value="P:positive regulation of canonical NF-kappaB signal transduction"/>
    <property type="evidence" value="ECO:0000318"/>
    <property type="project" value="GO_Central"/>
</dbReference>
<evidence type="ECO:0000313" key="25">
    <source>
        <dbReference type="Proteomes" id="UP000002279"/>
    </source>
</evidence>
<keyword evidence="4" id="KW-1017">Isopeptide bond</keyword>
<dbReference type="GO" id="GO:0008385">
    <property type="term" value="C:IkappaB kinase complex"/>
    <property type="evidence" value="ECO:0000318"/>
    <property type="project" value="GO_Central"/>
</dbReference>
<dbReference type="CTD" id="8517"/>
<dbReference type="Pfam" id="PF16516">
    <property type="entry name" value="CC2-LZ"/>
    <property type="match status" value="1"/>
</dbReference>
<dbReference type="GO" id="GO:0008270">
    <property type="term" value="F:zinc ion binding"/>
    <property type="evidence" value="ECO:0007669"/>
    <property type="project" value="UniProtKB-KW"/>
</dbReference>
<dbReference type="InterPro" id="IPR051301">
    <property type="entry name" value="Optineurin/NFkB_EssMod"/>
</dbReference>
<dbReference type="InterPro" id="IPR021063">
    <property type="entry name" value="NEMO_N"/>
</dbReference>
<dbReference type="GO" id="GO:0006974">
    <property type="term" value="P:DNA damage response"/>
    <property type="evidence" value="ECO:0007669"/>
    <property type="project" value="UniProtKB-KW"/>
</dbReference>
<evidence type="ECO:0000256" key="21">
    <source>
        <dbReference type="SAM" id="Coils"/>
    </source>
</evidence>
<dbReference type="GO" id="GO:0045944">
    <property type="term" value="P:positive regulation of transcription by RNA polymerase II"/>
    <property type="evidence" value="ECO:0007669"/>
    <property type="project" value="Ensembl"/>
</dbReference>
<sequence length="598" mass="69431">MNGNQRNHACEMVQPNGGPASEFETLREDSSLGKSAMLHLPADQDPQEALQRFLVENQELREAIRQSNQMLREWYKEFLNFQANHKEEKEFLRRKFQGARNLVERLNLEKIDLKRQRERALQELEQLKRSQKLAALGTEAPVFEDTETVTLTNELVDLAMVPGEKTDYLQALKEQKEQLENHLQQLQKTNHSLLMEKLALLTENQELKLKVPPRQPEEPRLKVKENGILPERLLETESLQGASGSARTGNSDELLKKRLRDTEDENTSLKQELASLQGEMTQLLTREKEGERKAEQQLQALKKQVEQLTEDKASVKAQVTSLLGELQESQSRLEVANKEKQSLEDRARIASEKAKKQESENETLHKQHSVQVDQLRLQAQNLDSALRMERQIASEEKRKLAQLQAAYHQLFQEYDNHIKSSLASNERNREIDLQLDALNQQLQQAEEALVAKQELIDKLKEEAEQHRTIMETIPVLKAQADIFKADFQAERQAREKLAERKEFLQDQLEQMQRELNKLKADSQEATRERIEDMRRRHLENSQPPLPQPAHLVNHLPFHSLSTQRRSLPDEQPDFCCPKCQYQAPDMDTLQIHVMECIE</sequence>
<dbReference type="AlphaFoldDB" id="F7DZC7"/>
<evidence type="ECO:0000256" key="11">
    <source>
        <dbReference type="ARBA" id="ARBA00023015"/>
    </source>
</evidence>
<feature type="compositionally biased region" description="Basic and acidic residues" evidence="22">
    <location>
        <begin position="349"/>
        <end position="365"/>
    </location>
</feature>
<dbReference type="PANTHER" id="PTHR31553">
    <property type="entry name" value="NF-KAPPA-B ESSENTIAL MODULATOR"/>
    <property type="match status" value="1"/>
</dbReference>
<dbReference type="Ensembl" id="ENSOANT00000000598.3">
    <property type="protein sequence ID" value="ENSOANP00000000597.3"/>
    <property type="gene ID" value="ENSOANG00000000364.3"/>
</dbReference>
<dbReference type="InterPro" id="IPR032419">
    <property type="entry name" value="CC2-LZ_dom"/>
</dbReference>
<keyword evidence="12 21" id="KW-0175">Coiled coil</keyword>
<keyword evidence="3" id="KW-0963">Cytoplasm</keyword>
<dbReference type="GO" id="GO:0050862">
    <property type="term" value="P:positive regulation of T cell receptor signaling pathway"/>
    <property type="evidence" value="ECO:0007669"/>
    <property type="project" value="Ensembl"/>
</dbReference>
<dbReference type="GO" id="GO:0065003">
    <property type="term" value="P:protein-containing complex assembly"/>
    <property type="evidence" value="ECO:0007669"/>
    <property type="project" value="Ensembl"/>
</dbReference>
<dbReference type="GeneID" id="100073613"/>
<evidence type="ECO:0000256" key="7">
    <source>
        <dbReference type="ARBA" id="ARBA00022763"/>
    </source>
</evidence>
<evidence type="ECO:0000256" key="8">
    <source>
        <dbReference type="ARBA" id="ARBA00022771"/>
    </source>
</evidence>
<dbReference type="KEGG" id="oaa:100073613"/>
<dbReference type="Proteomes" id="UP000002279">
    <property type="component" value="Chromosome 6"/>
</dbReference>
<protein>
    <recommendedName>
        <fullName evidence="16">NF-kappa-B essential modulator</fullName>
    </recommendedName>
    <alternativeName>
        <fullName evidence="18">IkB kinase-associated protein 1</fullName>
    </alternativeName>
    <alternativeName>
        <fullName evidence="19">Inhibitor of nuclear factor kappa-B kinase subunit gamma</fullName>
    </alternativeName>
    <alternativeName>
        <fullName evidence="17">NF-kappa-B essential modifier</fullName>
    </alternativeName>
</protein>
<keyword evidence="14" id="KW-0804">Transcription</keyword>
<dbReference type="GO" id="GO:0000922">
    <property type="term" value="C:spindle pole"/>
    <property type="evidence" value="ECO:0007669"/>
    <property type="project" value="Ensembl"/>
</dbReference>
<dbReference type="GeneTree" id="ENSGT00530000063808"/>
<keyword evidence="11" id="KW-0805">Transcription regulation</keyword>
<dbReference type="STRING" id="9258.ENSOANP00000000597"/>
<evidence type="ECO:0000256" key="22">
    <source>
        <dbReference type="SAM" id="MobiDB-lite"/>
    </source>
</evidence>
<organism evidence="24 25">
    <name type="scientific">Ornithorhynchus anatinus</name>
    <name type="common">Duckbill platypus</name>
    <dbReference type="NCBI Taxonomy" id="9258"/>
    <lineage>
        <taxon>Eukaryota</taxon>
        <taxon>Metazoa</taxon>
        <taxon>Chordata</taxon>
        <taxon>Craniata</taxon>
        <taxon>Vertebrata</taxon>
        <taxon>Euteleostomi</taxon>
        <taxon>Mammalia</taxon>
        <taxon>Monotremata</taxon>
        <taxon>Ornithorhynchidae</taxon>
        <taxon>Ornithorhynchus</taxon>
    </lineage>
</organism>
<dbReference type="PANTHER" id="PTHR31553:SF3">
    <property type="entry name" value="NF-KAPPA-B ESSENTIAL MODULATOR"/>
    <property type="match status" value="1"/>
</dbReference>
<evidence type="ECO:0000256" key="12">
    <source>
        <dbReference type="ARBA" id="ARBA00023054"/>
    </source>
</evidence>
<evidence type="ECO:0000256" key="17">
    <source>
        <dbReference type="ARBA" id="ARBA00041525"/>
    </source>
</evidence>
<evidence type="ECO:0000256" key="6">
    <source>
        <dbReference type="ARBA" id="ARBA00022723"/>
    </source>
</evidence>
<dbReference type="GO" id="GO:0046982">
    <property type="term" value="F:protein heterodimerization activity"/>
    <property type="evidence" value="ECO:0007669"/>
    <property type="project" value="Ensembl"/>
</dbReference>
<feature type="coiled-coil region" evidence="21">
    <location>
        <begin position="50"/>
        <end position="130"/>
    </location>
</feature>
<evidence type="ECO:0000256" key="5">
    <source>
        <dbReference type="ARBA" id="ARBA00022553"/>
    </source>
</evidence>
<evidence type="ECO:0000313" key="24">
    <source>
        <dbReference type="Ensembl" id="ENSOANP00000000597.3"/>
    </source>
</evidence>
<dbReference type="HOGENOM" id="CLU_034097_0_0_1"/>
<dbReference type="FunFam" id="1.20.5.990:FF:000003">
    <property type="entry name" value="NF-kappa-B essential modulator isoform X1"/>
    <property type="match status" value="1"/>
</dbReference>
<dbReference type="Gene3D" id="1.20.5.990">
    <property type="entry name" value="Nemo cc2-lz domain - 1d5 darpin complex"/>
    <property type="match status" value="1"/>
</dbReference>
<feature type="region of interest" description="Disordered" evidence="22">
    <location>
        <begin position="349"/>
        <end position="370"/>
    </location>
</feature>
<dbReference type="GO" id="GO:0072686">
    <property type="term" value="C:mitotic spindle"/>
    <property type="evidence" value="ECO:0007669"/>
    <property type="project" value="Ensembl"/>
</dbReference>
<dbReference type="GO" id="GO:0007249">
    <property type="term" value="P:canonical NF-kappaB signal transduction"/>
    <property type="evidence" value="ECO:0007669"/>
    <property type="project" value="Ensembl"/>
</dbReference>
<dbReference type="OrthoDB" id="6343844at2759"/>
<reference evidence="24" key="2">
    <citation type="submission" date="2025-08" db="UniProtKB">
        <authorList>
            <consortium name="Ensembl"/>
        </authorList>
    </citation>
    <scope>IDENTIFICATION</scope>
    <source>
        <strain evidence="24">Glennie</strain>
    </source>
</reference>
<dbReference type="OMA" id="VAMRKNF"/>
<dbReference type="GO" id="GO:0019904">
    <property type="term" value="F:protein domain specific binding"/>
    <property type="evidence" value="ECO:0007669"/>
    <property type="project" value="Ensembl"/>
</dbReference>
<dbReference type="Bgee" id="ENSOANG00000000364">
    <property type="expression patterns" value="Expressed in fibroblast and 8 other cell types or tissues"/>
</dbReference>
<dbReference type="GO" id="GO:0070530">
    <property type="term" value="F:K63-linked polyubiquitin modification-dependent protein binding"/>
    <property type="evidence" value="ECO:0000318"/>
    <property type="project" value="GO_Central"/>
</dbReference>
<accession>F7DZC7</accession>
<reference evidence="24" key="3">
    <citation type="submission" date="2025-09" db="UniProtKB">
        <authorList>
            <consortium name="Ensembl"/>
        </authorList>
    </citation>
    <scope>IDENTIFICATION</scope>
    <source>
        <strain evidence="24">Glennie</strain>
    </source>
</reference>
<comment type="subcellular location">
    <subcellularLocation>
        <location evidence="2">Cytoplasm</location>
    </subcellularLocation>
    <subcellularLocation>
        <location evidence="1">Nucleus</location>
    </subcellularLocation>
</comment>
<feature type="region of interest" description="Disordered" evidence="22">
    <location>
        <begin position="1"/>
        <end position="32"/>
    </location>
</feature>
<dbReference type="GO" id="GO:0000151">
    <property type="term" value="C:ubiquitin ligase complex"/>
    <property type="evidence" value="ECO:0007669"/>
    <property type="project" value="Ensembl"/>
</dbReference>
<keyword evidence="13" id="KW-1015">Disulfide bond</keyword>
<dbReference type="Pfam" id="PF18414">
    <property type="entry name" value="zf_C2H2_10"/>
    <property type="match status" value="1"/>
</dbReference>
<evidence type="ECO:0000256" key="16">
    <source>
        <dbReference type="ARBA" id="ARBA00040893"/>
    </source>
</evidence>
<dbReference type="InterPro" id="IPR034735">
    <property type="entry name" value="NEMO_ZF"/>
</dbReference>
<evidence type="ECO:0000256" key="14">
    <source>
        <dbReference type="ARBA" id="ARBA00023163"/>
    </source>
</evidence>
<dbReference type="FunCoup" id="F7DZC7">
    <property type="interactions" value="1904"/>
</dbReference>
<gene>
    <name evidence="24" type="primary">IKBKG</name>
</gene>
<dbReference type="GO" id="GO:1990459">
    <property type="term" value="F:transferrin receptor binding"/>
    <property type="evidence" value="ECO:0007669"/>
    <property type="project" value="Ensembl"/>
</dbReference>
<dbReference type="FunFam" id="1.20.5.390:FF:000003">
    <property type="entry name" value="NF-kappa-B essential modulator isoform X1"/>
    <property type="match status" value="1"/>
</dbReference>
<evidence type="ECO:0000256" key="1">
    <source>
        <dbReference type="ARBA" id="ARBA00004123"/>
    </source>
</evidence>
<dbReference type="Pfam" id="PF11577">
    <property type="entry name" value="NEMO"/>
    <property type="match status" value="1"/>
</dbReference>
<dbReference type="GO" id="GO:0051650">
    <property type="term" value="P:establishment of vesicle localization"/>
    <property type="evidence" value="ECO:0007669"/>
    <property type="project" value="Ensembl"/>
</dbReference>
<keyword evidence="7" id="KW-0227">DNA damage</keyword>
<dbReference type="FunFam" id="1.20.5.390:FF:000002">
    <property type="entry name" value="NF-kappa-B essential modulator isoform X1"/>
    <property type="match status" value="1"/>
</dbReference>
<dbReference type="GO" id="GO:0042803">
    <property type="term" value="F:protein homodimerization activity"/>
    <property type="evidence" value="ECO:0007669"/>
    <property type="project" value="Ensembl"/>
</dbReference>
<evidence type="ECO:0000256" key="13">
    <source>
        <dbReference type="ARBA" id="ARBA00023157"/>
    </source>
</evidence>
<evidence type="ECO:0000256" key="20">
    <source>
        <dbReference type="PROSITE-ProRule" id="PRU01142"/>
    </source>
</evidence>
<dbReference type="GO" id="GO:0035591">
    <property type="term" value="F:signaling adaptor activity"/>
    <property type="evidence" value="ECO:0007669"/>
    <property type="project" value="Ensembl"/>
</dbReference>
<evidence type="ECO:0000256" key="15">
    <source>
        <dbReference type="ARBA" id="ARBA00023242"/>
    </source>
</evidence>
<keyword evidence="25" id="KW-1185">Reference proteome</keyword>
<keyword evidence="5" id="KW-0597">Phosphoprotein</keyword>
<evidence type="ECO:0000256" key="9">
    <source>
        <dbReference type="ARBA" id="ARBA00022833"/>
    </source>
</evidence>
<dbReference type="GO" id="GO:1990450">
    <property type="term" value="F:linear polyubiquitin binding"/>
    <property type="evidence" value="ECO:0007669"/>
    <property type="project" value="Ensembl"/>
</dbReference>
<keyword evidence="6" id="KW-0479">Metal-binding</keyword>
<evidence type="ECO:0000256" key="4">
    <source>
        <dbReference type="ARBA" id="ARBA00022499"/>
    </source>
</evidence>
<evidence type="ECO:0000256" key="10">
    <source>
        <dbReference type="ARBA" id="ARBA00022843"/>
    </source>
</evidence>
<reference evidence="24 25" key="1">
    <citation type="journal article" date="2008" name="Nature">
        <title>Genome analysis of the platypus reveals unique signatures of evolution.</title>
        <authorList>
            <person name="Warren W.C."/>
            <person name="Hillier L.W."/>
            <person name="Marshall Graves J.A."/>
            <person name="Birney E."/>
            <person name="Ponting C.P."/>
            <person name="Grutzner F."/>
            <person name="Belov K."/>
            <person name="Miller W."/>
            <person name="Clarke L."/>
            <person name="Chinwalla A.T."/>
            <person name="Yang S.P."/>
            <person name="Heger A."/>
            <person name="Locke D.P."/>
            <person name="Miethke P."/>
            <person name="Waters P.D."/>
            <person name="Veyrunes F."/>
            <person name="Fulton L."/>
            <person name="Fulton B."/>
            <person name="Graves T."/>
            <person name="Wallis J."/>
            <person name="Puente X.S."/>
            <person name="Lopez-Otin C."/>
            <person name="Ordonez G.R."/>
            <person name="Eichler E.E."/>
            <person name="Chen L."/>
            <person name="Cheng Z."/>
            <person name="Deakin J.E."/>
            <person name="Alsop A."/>
            <person name="Thompson K."/>
            <person name="Kirby P."/>
            <person name="Papenfuss A.T."/>
            <person name="Wakefield M.J."/>
            <person name="Olender T."/>
            <person name="Lancet D."/>
            <person name="Huttley G.A."/>
            <person name="Smit A.F."/>
            <person name="Pask A."/>
            <person name="Temple-Smith P."/>
            <person name="Batzer M.A."/>
            <person name="Walker J.A."/>
            <person name="Konkel M.K."/>
            <person name="Harris R.S."/>
            <person name="Whittington C.M."/>
            <person name="Wong E.S."/>
            <person name="Gemmell N.J."/>
            <person name="Buschiazzo E."/>
            <person name="Vargas Jentzsch I.M."/>
            <person name="Merkel A."/>
            <person name="Schmitz J."/>
            <person name="Zemann A."/>
            <person name="Churakov G."/>
            <person name="Kriegs J.O."/>
            <person name="Brosius J."/>
            <person name="Murchison E.P."/>
            <person name="Sachidanandam R."/>
            <person name="Smith C."/>
            <person name="Hannon G.J."/>
            <person name="Tsend-Ayush E."/>
            <person name="McMillan D."/>
            <person name="Attenborough R."/>
            <person name="Rens W."/>
            <person name="Ferguson-Smith M."/>
            <person name="Lefevre C.M."/>
            <person name="Sharp J.A."/>
            <person name="Nicholas K.R."/>
            <person name="Ray D.A."/>
            <person name="Kube M."/>
            <person name="Reinhardt R."/>
            <person name="Pringle T.H."/>
            <person name="Taylor J."/>
            <person name="Jones R.C."/>
            <person name="Nixon B."/>
            <person name="Dacheux J.L."/>
            <person name="Niwa H."/>
            <person name="Sekita Y."/>
            <person name="Huang X."/>
            <person name="Stark A."/>
            <person name="Kheradpour P."/>
            <person name="Kellis M."/>
            <person name="Flicek P."/>
            <person name="Chen Y."/>
            <person name="Webber C."/>
            <person name="Hardison R."/>
            <person name="Nelson J."/>
            <person name="Hallsworth-Pepin K."/>
            <person name="Delehaunty K."/>
            <person name="Markovic C."/>
            <person name="Minx P."/>
            <person name="Feng Y."/>
            <person name="Kremitzki C."/>
            <person name="Mitreva M."/>
            <person name="Glasscock J."/>
            <person name="Wylie T."/>
            <person name="Wohldmann P."/>
            <person name="Thiru P."/>
            <person name="Nhan M.N."/>
            <person name="Pohl C.S."/>
            <person name="Smith S.M."/>
            <person name="Hou S."/>
            <person name="Nefedov M."/>
            <person name="de Jong P.J."/>
            <person name="Renfree M.B."/>
            <person name="Mardis E.R."/>
            <person name="Wilson R.K."/>
        </authorList>
    </citation>
    <scope>NUCLEOTIDE SEQUENCE [LARGE SCALE GENOMIC DNA]</scope>
    <source>
        <strain evidence="24 25">Glennie</strain>
    </source>
</reference>
<proteinExistence type="predicted"/>
<dbReference type="InParanoid" id="F7DZC7"/>
<dbReference type="RefSeq" id="XP_007668970.1">
    <property type="nucleotide sequence ID" value="XM_007670780.3"/>
</dbReference>
<dbReference type="GO" id="GO:0005737">
    <property type="term" value="C:cytoplasm"/>
    <property type="evidence" value="ECO:0000318"/>
    <property type="project" value="GO_Central"/>
</dbReference>
<evidence type="ECO:0000256" key="3">
    <source>
        <dbReference type="ARBA" id="ARBA00022490"/>
    </source>
</evidence>
<feature type="domain" description="CCHC NOA-type" evidence="23">
    <location>
        <begin position="568"/>
        <end position="598"/>
    </location>
</feature>
<dbReference type="GO" id="GO:0005634">
    <property type="term" value="C:nucleus"/>
    <property type="evidence" value="ECO:0000318"/>
    <property type="project" value="GO_Central"/>
</dbReference>
<keyword evidence="10" id="KW-0832">Ubl conjugation</keyword>
<evidence type="ECO:0000256" key="18">
    <source>
        <dbReference type="ARBA" id="ARBA00041660"/>
    </source>
</evidence>